<dbReference type="AlphaFoldDB" id="A0AAN6T7L6"/>
<evidence type="ECO:0000313" key="2">
    <source>
        <dbReference type="Proteomes" id="UP001302812"/>
    </source>
</evidence>
<proteinExistence type="predicted"/>
<dbReference type="SMART" id="SM00248">
    <property type="entry name" value="ANK"/>
    <property type="match status" value="2"/>
</dbReference>
<dbReference type="Proteomes" id="UP001302812">
    <property type="component" value="Unassembled WGS sequence"/>
</dbReference>
<evidence type="ECO:0000313" key="1">
    <source>
        <dbReference type="EMBL" id="KAK4107024.1"/>
    </source>
</evidence>
<dbReference type="RefSeq" id="XP_064664594.1">
    <property type="nucleotide sequence ID" value="XM_064810619.1"/>
</dbReference>
<dbReference type="EMBL" id="MU853387">
    <property type="protein sequence ID" value="KAK4107024.1"/>
    <property type="molecule type" value="Genomic_DNA"/>
</dbReference>
<dbReference type="InterPro" id="IPR002110">
    <property type="entry name" value="Ankyrin_rpt"/>
</dbReference>
<feature type="non-terminal residue" evidence="1">
    <location>
        <position position="77"/>
    </location>
</feature>
<dbReference type="InterPro" id="IPR036770">
    <property type="entry name" value="Ankyrin_rpt-contain_sf"/>
</dbReference>
<protein>
    <recommendedName>
        <fullName evidence="3">Ankyrin</fullName>
    </recommendedName>
</protein>
<dbReference type="GeneID" id="89934744"/>
<sequence length="77" mass="7808">TYPTALYVAVKEGKESVVEELIDKGKADINAEGGLYNTPLGAAINAGDDELAVVLLARGADPSKSAGLFSNALSASV</sequence>
<reference evidence="1" key="1">
    <citation type="journal article" date="2023" name="Mol. Phylogenet. Evol.">
        <title>Genome-scale phylogeny and comparative genomics of the fungal order Sordariales.</title>
        <authorList>
            <person name="Hensen N."/>
            <person name="Bonometti L."/>
            <person name="Westerberg I."/>
            <person name="Brannstrom I.O."/>
            <person name="Guillou S."/>
            <person name="Cros-Aarteil S."/>
            <person name="Calhoun S."/>
            <person name="Haridas S."/>
            <person name="Kuo A."/>
            <person name="Mondo S."/>
            <person name="Pangilinan J."/>
            <person name="Riley R."/>
            <person name="LaButti K."/>
            <person name="Andreopoulos B."/>
            <person name="Lipzen A."/>
            <person name="Chen C."/>
            <person name="Yan M."/>
            <person name="Daum C."/>
            <person name="Ng V."/>
            <person name="Clum A."/>
            <person name="Steindorff A."/>
            <person name="Ohm R.A."/>
            <person name="Martin F."/>
            <person name="Silar P."/>
            <person name="Natvig D.O."/>
            <person name="Lalanne C."/>
            <person name="Gautier V."/>
            <person name="Ament-Velasquez S.L."/>
            <person name="Kruys A."/>
            <person name="Hutchinson M.I."/>
            <person name="Powell A.J."/>
            <person name="Barry K."/>
            <person name="Miller A.N."/>
            <person name="Grigoriev I.V."/>
            <person name="Debuchy R."/>
            <person name="Gladieux P."/>
            <person name="Hiltunen Thoren M."/>
            <person name="Johannesson H."/>
        </authorList>
    </citation>
    <scope>NUCLEOTIDE SEQUENCE</scope>
    <source>
        <strain evidence="1">CBS 508.74</strain>
    </source>
</reference>
<evidence type="ECO:0008006" key="3">
    <source>
        <dbReference type="Google" id="ProtNLM"/>
    </source>
</evidence>
<dbReference type="SUPFAM" id="SSF48403">
    <property type="entry name" value="Ankyrin repeat"/>
    <property type="match status" value="1"/>
</dbReference>
<feature type="non-terminal residue" evidence="1">
    <location>
        <position position="1"/>
    </location>
</feature>
<gene>
    <name evidence="1" type="ORF">N656DRAFT_686052</name>
</gene>
<dbReference type="Pfam" id="PF12796">
    <property type="entry name" value="Ank_2"/>
    <property type="match status" value="1"/>
</dbReference>
<reference evidence="1" key="2">
    <citation type="submission" date="2023-05" db="EMBL/GenBank/DDBJ databases">
        <authorList>
            <consortium name="Lawrence Berkeley National Laboratory"/>
            <person name="Steindorff A."/>
            <person name="Hensen N."/>
            <person name="Bonometti L."/>
            <person name="Westerberg I."/>
            <person name="Brannstrom I.O."/>
            <person name="Guillou S."/>
            <person name="Cros-Aarteil S."/>
            <person name="Calhoun S."/>
            <person name="Haridas S."/>
            <person name="Kuo A."/>
            <person name="Mondo S."/>
            <person name="Pangilinan J."/>
            <person name="Riley R."/>
            <person name="Labutti K."/>
            <person name="Andreopoulos B."/>
            <person name="Lipzen A."/>
            <person name="Chen C."/>
            <person name="Yanf M."/>
            <person name="Daum C."/>
            <person name="Ng V."/>
            <person name="Clum A."/>
            <person name="Ohm R."/>
            <person name="Martin F."/>
            <person name="Silar P."/>
            <person name="Natvig D."/>
            <person name="Lalanne C."/>
            <person name="Gautier V."/>
            <person name="Ament-Velasquez S.L."/>
            <person name="Kruys A."/>
            <person name="Hutchinson M.I."/>
            <person name="Powell A.J."/>
            <person name="Barry K."/>
            <person name="Miller A.N."/>
            <person name="Grigoriev I.V."/>
            <person name="Debuchy R."/>
            <person name="Gladieux P."/>
            <person name="Thoren M.H."/>
            <person name="Johannesson H."/>
        </authorList>
    </citation>
    <scope>NUCLEOTIDE SEQUENCE</scope>
    <source>
        <strain evidence="1">CBS 508.74</strain>
    </source>
</reference>
<keyword evidence="2" id="KW-1185">Reference proteome</keyword>
<comment type="caution">
    <text evidence="1">The sequence shown here is derived from an EMBL/GenBank/DDBJ whole genome shotgun (WGS) entry which is preliminary data.</text>
</comment>
<accession>A0AAN6T7L6</accession>
<name>A0AAN6T7L6_9PEZI</name>
<dbReference type="Gene3D" id="1.25.40.20">
    <property type="entry name" value="Ankyrin repeat-containing domain"/>
    <property type="match status" value="1"/>
</dbReference>
<organism evidence="1 2">
    <name type="scientific">Canariomyces notabilis</name>
    <dbReference type="NCBI Taxonomy" id="2074819"/>
    <lineage>
        <taxon>Eukaryota</taxon>
        <taxon>Fungi</taxon>
        <taxon>Dikarya</taxon>
        <taxon>Ascomycota</taxon>
        <taxon>Pezizomycotina</taxon>
        <taxon>Sordariomycetes</taxon>
        <taxon>Sordariomycetidae</taxon>
        <taxon>Sordariales</taxon>
        <taxon>Chaetomiaceae</taxon>
        <taxon>Canariomyces</taxon>
    </lineage>
</organism>